<dbReference type="GO" id="GO:0045892">
    <property type="term" value="P:negative regulation of DNA-templated transcription"/>
    <property type="evidence" value="ECO:0007669"/>
    <property type="project" value="InterPro"/>
</dbReference>
<evidence type="ECO:0000256" key="2">
    <source>
        <dbReference type="ARBA" id="ARBA00023125"/>
    </source>
</evidence>
<dbReference type="RefSeq" id="WP_189113716.1">
    <property type="nucleotide sequence ID" value="NZ_BMQC01000005.1"/>
</dbReference>
<dbReference type="Pfam" id="PF02909">
    <property type="entry name" value="TetR_C_1"/>
    <property type="match status" value="1"/>
</dbReference>
<evidence type="ECO:0000313" key="7">
    <source>
        <dbReference type="EMBL" id="GGK25315.1"/>
    </source>
</evidence>
<evidence type="ECO:0000256" key="5">
    <source>
        <dbReference type="SAM" id="MobiDB-lite"/>
    </source>
</evidence>
<keyword evidence="2 4" id="KW-0238">DNA-binding</keyword>
<dbReference type="GO" id="GO:0003700">
    <property type="term" value="F:DNA-binding transcription factor activity"/>
    <property type="evidence" value="ECO:0007669"/>
    <property type="project" value="TreeGrafter"/>
</dbReference>
<keyword evidence="3" id="KW-0804">Transcription</keyword>
<organism evidence="7 8">
    <name type="scientific">Pilimelia terevasa</name>
    <dbReference type="NCBI Taxonomy" id="53372"/>
    <lineage>
        <taxon>Bacteria</taxon>
        <taxon>Bacillati</taxon>
        <taxon>Actinomycetota</taxon>
        <taxon>Actinomycetes</taxon>
        <taxon>Micromonosporales</taxon>
        <taxon>Micromonosporaceae</taxon>
        <taxon>Pilimelia</taxon>
    </lineage>
</organism>
<dbReference type="Gene3D" id="1.10.357.10">
    <property type="entry name" value="Tetracycline Repressor, domain 2"/>
    <property type="match status" value="1"/>
</dbReference>
<dbReference type="InterPro" id="IPR004111">
    <property type="entry name" value="Repressor_TetR_C"/>
</dbReference>
<dbReference type="SUPFAM" id="SSF48498">
    <property type="entry name" value="Tetracyclin repressor-like, C-terminal domain"/>
    <property type="match status" value="1"/>
</dbReference>
<dbReference type="InterPro" id="IPR050109">
    <property type="entry name" value="HTH-type_TetR-like_transc_reg"/>
</dbReference>
<evidence type="ECO:0000256" key="1">
    <source>
        <dbReference type="ARBA" id="ARBA00023015"/>
    </source>
</evidence>
<protein>
    <submittedName>
        <fullName evidence="7">TetR family transcriptional regulator</fullName>
    </submittedName>
</protein>
<evidence type="ECO:0000256" key="4">
    <source>
        <dbReference type="PROSITE-ProRule" id="PRU00335"/>
    </source>
</evidence>
<reference evidence="7" key="1">
    <citation type="journal article" date="2014" name="Int. J. Syst. Evol. Microbiol.">
        <title>Complete genome sequence of Corynebacterium casei LMG S-19264T (=DSM 44701T), isolated from a smear-ripened cheese.</title>
        <authorList>
            <consortium name="US DOE Joint Genome Institute (JGI-PGF)"/>
            <person name="Walter F."/>
            <person name="Albersmeier A."/>
            <person name="Kalinowski J."/>
            <person name="Ruckert C."/>
        </authorList>
    </citation>
    <scope>NUCLEOTIDE SEQUENCE</scope>
    <source>
        <strain evidence="7">JCM 3091</strain>
    </source>
</reference>
<dbReference type="PANTHER" id="PTHR30055:SF151">
    <property type="entry name" value="TRANSCRIPTIONAL REGULATORY PROTEIN"/>
    <property type="match status" value="1"/>
</dbReference>
<keyword evidence="1" id="KW-0805">Transcription regulation</keyword>
<gene>
    <name evidence="7" type="ORF">GCM10010124_17330</name>
</gene>
<comment type="caution">
    <text evidence="7">The sequence shown here is derived from an EMBL/GenBank/DDBJ whole genome shotgun (WGS) entry which is preliminary data.</text>
</comment>
<dbReference type="SUPFAM" id="SSF46689">
    <property type="entry name" value="Homeodomain-like"/>
    <property type="match status" value="1"/>
</dbReference>
<dbReference type="PROSITE" id="PS50977">
    <property type="entry name" value="HTH_TETR_2"/>
    <property type="match status" value="1"/>
</dbReference>
<dbReference type="PANTHER" id="PTHR30055">
    <property type="entry name" value="HTH-TYPE TRANSCRIPTIONAL REGULATOR RUTR"/>
    <property type="match status" value="1"/>
</dbReference>
<proteinExistence type="predicted"/>
<evidence type="ECO:0000259" key="6">
    <source>
        <dbReference type="PROSITE" id="PS50977"/>
    </source>
</evidence>
<dbReference type="Pfam" id="PF00440">
    <property type="entry name" value="TetR_N"/>
    <property type="match status" value="1"/>
</dbReference>
<name>A0A8J3FIH6_9ACTN</name>
<sequence length="286" mass="30399">MVTYVGQGDPARTMALLWGSAPAPPRRGPRPGLSLEEIVRAAIDIADAEGLAEVSMRAVAARFGRTAMALYTYVPGKEELLDLMVDRVLADADRDLPYAQGWRAAATAGAHASWEFHVRHPWLLQISATRSVLGPHELDSYEAQSRVFAGLGLSGLDITRLVGTLHTFVRGAAASMAEARAAERVTGISETDWWTTRAGYLESMVTSPEYRARYPTITSFEPTAHDVPDPDAPYLEQQARDTFTEGLAVVLDGMAAFIAARGAAGPGSVPAVPPAAESAAQGSAAP</sequence>
<dbReference type="Gene3D" id="1.10.10.60">
    <property type="entry name" value="Homeodomain-like"/>
    <property type="match status" value="1"/>
</dbReference>
<feature type="domain" description="HTH tetR-type" evidence="6">
    <location>
        <begin position="32"/>
        <end position="92"/>
    </location>
</feature>
<keyword evidence="8" id="KW-1185">Reference proteome</keyword>
<reference evidence="7" key="2">
    <citation type="submission" date="2020-09" db="EMBL/GenBank/DDBJ databases">
        <authorList>
            <person name="Sun Q."/>
            <person name="Ohkuma M."/>
        </authorList>
    </citation>
    <scope>NUCLEOTIDE SEQUENCE</scope>
    <source>
        <strain evidence="7">JCM 3091</strain>
    </source>
</reference>
<feature type="region of interest" description="Disordered" evidence="5">
    <location>
        <begin position="267"/>
        <end position="286"/>
    </location>
</feature>
<dbReference type="Proteomes" id="UP000662200">
    <property type="component" value="Unassembled WGS sequence"/>
</dbReference>
<dbReference type="InterPro" id="IPR001647">
    <property type="entry name" value="HTH_TetR"/>
</dbReference>
<dbReference type="InterPro" id="IPR036271">
    <property type="entry name" value="Tet_transcr_reg_TetR-rel_C_sf"/>
</dbReference>
<dbReference type="InterPro" id="IPR009057">
    <property type="entry name" value="Homeodomain-like_sf"/>
</dbReference>
<dbReference type="AlphaFoldDB" id="A0A8J3FIH6"/>
<evidence type="ECO:0000313" key="8">
    <source>
        <dbReference type="Proteomes" id="UP000662200"/>
    </source>
</evidence>
<feature type="DNA-binding region" description="H-T-H motif" evidence="4">
    <location>
        <begin position="55"/>
        <end position="74"/>
    </location>
</feature>
<dbReference type="GO" id="GO:0000976">
    <property type="term" value="F:transcription cis-regulatory region binding"/>
    <property type="evidence" value="ECO:0007669"/>
    <property type="project" value="TreeGrafter"/>
</dbReference>
<evidence type="ECO:0000256" key="3">
    <source>
        <dbReference type="ARBA" id="ARBA00023163"/>
    </source>
</evidence>
<dbReference type="EMBL" id="BMQC01000005">
    <property type="protein sequence ID" value="GGK25315.1"/>
    <property type="molecule type" value="Genomic_DNA"/>
</dbReference>
<accession>A0A8J3FIH6</accession>